<gene>
    <name evidence="1" type="ORF">JYE49_05310</name>
</gene>
<protein>
    <submittedName>
        <fullName evidence="1">Uncharacterized protein</fullName>
    </submittedName>
</protein>
<name>A0AC61NBV3_9FIRM</name>
<dbReference type="EMBL" id="CP068393">
    <property type="protein sequence ID" value="QUC68111.1"/>
    <property type="molecule type" value="Genomic_DNA"/>
</dbReference>
<dbReference type="Proteomes" id="UP000682782">
    <property type="component" value="Chromosome"/>
</dbReference>
<organism evidence="1 2">
    <name type="scientific">Aristaeella hokkaidonensis</name>
    <dbReference type="NCBI Taxonomy" id="3046382"/>
    <lineage>
        <taxon>Bacteria</taxon>
        <taxon>Bacillati</taxon>
        <taxon>Bacillota</taxon>
        <taxon>Clostridia</taxon>
        <taxon>Eubacteriales</taxon>
        <taxon>Aristaeellaceae</taxon>
        <taxon>Aristaeella</taxon>
    </lineage>
</organism>
<reference evidence="1" key="1">
    <citation type="submission" date="2021-01" db="EMBL/GenBank/DDBJ databases">
        <title>Complete genome sequence of Clostridiales bacterium R-7.</title>
        <authorList>
            <person name="Mahoney-Kurpe S.C."/>
            <person name="Palevich N."/>
            <person name="Koike S."/>
            <person name="Moon C.D."/>
            <person name="Attwood G.T."/>
        </authorList>
    </citation>
    <scope>NUCLEOTIDE SEQUENCE</scope>
    <source>
        <strain evidence="1">R-7</strain>
    </source>
</reference>
<evidence type="ECO:0000313" key="1">
    <source>
        <dbReference type="EMBL" id="QUC68111.1"/>
    </source>
</evidence>
<proteinExistence type="predicted"/>
<accession>A0AC61NBV3</accession>
<evidence type="ECO:0000313" key="2">
    <source>
        <dbReference type="Proteomes" id="UP000682782"/>
    </source>
</evidence>
<keyword evidence="2" id="KW-1185">Reference proteome</keyword>
<sequence>MIVMLAVCSVSVKAETAPEGTEEQGLDEIQPLIEMSDVKDTEGMSLEEMTDAFADASMCEYMDSETGFSMQYPAVFQFDEGLGGLIAVSADGKATLSIENMAHDGSLTKEILLEAVKLEVPGFDTKDAETNNCLRVTRKEDQDKMIQTDLYYLTDKSFHHIILRYPSEQEGTYSSYIDYMINTMETSDSELG</sequence>